<proteinExistence type="predicted"/>
<reference evidence="1 2" key="1">
    <citation type="submission" date="2021-01" db="EMBL/GenBank/DDBJ databases">
        <title>Whole genome shotgun sequence of Microbispora siamensis NBRC 104113.</title>
        <authorList>
            <person name="Komaki H."/>
            <person name="Tamura T."/>
        </authorList>
    </citation>
    <scope>NUCLEOTIDE SEQUENCE [LARGE SCALE GENOMIC DNA]</scope>
    <source>
        <strain evidence="1 2">NBRC 104113</strain>
    </source>
</reference>
<protein>
    <recommendedName>
        <fullName evidence="3">DUF2332 domain-containing protein</fullName>
    </recommendedName>
</protein>
<evidence type="ECO:0000313" key="2">
    <source>
        <dbReference type="Proteomes" id="UP000660454"/>
    </source>
</evidence>
<dbReference type="InterPro" id="IPR011200">
    <property type="entry name" value="UCP012608"/>
</dbReference>
<evidence type="ECO:0000313" key="1">
    <source>
        <dbReference type="EMBL" id="GIH60452.1"/>
    </source>
</evidence>
<evidence type="ECO:0008006" key="3">
    <source>
        <dbReference type="Google" id="ProtNLM"/>
    </source>
</evidence>
<accession>A0ABQ4GG93</accession>
<dbReference type="RefSeq" id="WP_204047454.1">
    <property type="nucleotide sequence ID" value="NZ_BOOF01000004.1"/>
</dbReference>
<dbReference type="Proteomes" id="UP000660454">
    <property type="component" value="Unassembled WGS sequence"/>
</dbReference>
<sequence length="334" mass="36806">MEAPAVLGEAGMETAEWYRYFAEREVRGHSPAYEALALGIAADPGLLELIDGLPEPKRQPNLLLAAVRFRGGPYDEFGRFREWTVRHWAEVRETMLARRTQTNEAGRCASLLPVLATLPQPLALVEVGASAGLCLYPDRYRYRYDDGPEIGPAESPVLLTCRTNGKVPVPERLPEVVWRAGLDLNPIDVRDDEAVRWLECLVWPEQEDRLARLRGAVRMARQDPPRLVRGDAAAALPDLVAAAPAGATVVVFHSAVMPYLDAGARDRFVALVRGIRAGGLPVRWISNEGSPRLPSLLPKLTADLPERRLAFLPALDGEPLAMAGPHGEWLDWLA</sequence>
<gene>
    <name evidence="1" type="ORF">Msi02_12690</name>
</gene>
<comment type="caution">
    <text evidence="1">The sequence shown here is derived from an EMBL/GenBank/DDBJ whole genome shotgun (WGS) entry which is preliminary data.</text>
</comment>
<keyword evidence="2" id="KW-1185">Reference proteome</keyword>
<name>A0ABQ4GG93_9ACTN</name>
<dbReference type="Pfam" id="PF10094">
    <property type="entry name" value="DUF2332"/>
    <property type="match status" value="1"/>
</dbReference>
<dbReference type="EMBL" id="BOOF01000004">
    <property type="protein sequence ID" value="GIH60452.1"/>
    <property type="molecule type" value="Genomic_DNA"/>
</dbReference>
<organism evidence="1 2">
    <name type="scientific">Microbispora siamensis</name>
    <dbReference type="NCBI Taxonomy" id="564413"/>
    <lineage>
        <taxon>Bacteria</taxon>
        <taxon>Bacillati</taxon>
        <taxon>Actinomycetota</taxon>
        <taxon>Actinomycetes</taxon>
        <taxon>Streptosporangiales</taxon>
        <taxon>Streptosporangiaceae</taxon>
        <taxon>Microbispora</taxon>
    </lineage>
</organism>